<evidence type="ECO:0000313" key="3">
    <source>
        <dbReference type="Proteomes" id="UP000295129"/>
    </source>
</evidence>
<name>A0A4R6DRJ3_9RHOO</name>
<dbReference type="AlphaFoldDB" id="A0A4R6DRJ3"/>
<accession>A0A4R6DRJ3</accession>
<dbReference type="RefSeq" id="WP_133594405.1">
    <property type="nucleotide sequence ID" value="NZ_SNVV01000022.1"/>
</dbReference>
<organism evidence="2 3">
    <name type="scientific">Azoarcus indigens</name>
    <dbReference type="NCBI Taxonomy" id="29545"/>
    <lineage>
        <taxon>Bacteria</taxon>
        <taxon>Pseudomonadati</taxon>
        <taxon>Pseudomonadota</taxon>
        <taxon>Betaproteobacteria</taxon>
        <taxon>Rhodocyclales</taxon>
        <taxon>Zoogloeaceae</taxon>
        <taxon>Azoarcus</taxon>
    </lineage>
</organism>
<evidence type="ECO:0000259" key="1">
    <source>
        <dbReference type="Pfam" id="PF22818"/>
    </source>
</evidence>
<sequence length="105" mass="10625">MSEHVALHIAADHPAFAGHFPGRPIVPGVVLLDEAARALEAALGLGGSCWTLGSAKFLAPVHPGTPLSLRWQPPSAGGAIAFTVEHAGTAVASGTLTPRPAPQPQ</sequence>
<comment type="caution">
    <text evidence="2">The sequence shown here is derived from an EMBL/GenBank/DDBJ whole genome shotgun (WGS) entry which is preliminary data.</text>
</comment>
<proteinExistence type="predicted"/>
<evidence type="ECO:0000313" key="2">
    <source>
        <dbReference type="EMBL" id="TDN47109.1"/>
    </source>
</evidence>
<dbReference type="GO" id="GO:0016829">
    <property type="term" value="F:lyase activity"/>
    <property type="evidence" value="ECO:0007669"/>
    <property type="project" value="UniProtKB-KW"/>
</dbReference>
<dbReference type="OrthoDB" id="9787658at2"/>
<feature type="domain" description="ApeI dehydratase-like" evidence="1">
    <location>
        <begin position="5"/>
        <end position="94"/>
    </location>
</feature>
<dbReference type="Gene3D" id="3.10.129.10">
    <property type="entry name" value="Hotdog Thioesterase"/>
    <property type="match status" value="1"/>
</dbReference>
<dbReference type="InterPro" id="IPR054545">
    <property type="entry name" value="ApeI-like"/>
</dbReference>
<keyword evidence="3" id="KW-1185">Reference proteome</keyword>
<dbReference type="InterPro" id="IPR029069">
    <property type="entry name" value="HotDog_dom_sf"/>
</dbReference>
<gene>
    <name evidence="2" type="ORF">C7389_12266</name>
</gene>
<dbReference type="SUPFAM" id="SSF54637">
    <property type="entry name" value="Thioesterase/thiol ester dehydrase-isomerase"/>
    <property type="match status" value="1"/>
</dbReference>
<reference evidence="2 3" key="1">
    <citation type="submission" date="2019-03" db="EMBL/GenBank/DDBJ databases">
        <title>Genomic Encyclopedia of Type Strains, Phase IV (KMG-IV): sequencing the most valuable type-strain genomes for metagenomic binning, comparative biology and taxonomic classification.</title>
        <authorList>
            <person name="Goeker M."/>
        </authorList>
    </citation>
    <scope>NUCLEOTIDE SEQUENCE [LARGE SCALE GENOMIC DNA]</scope>
    <source>
        <strain evidence="2 3">DSM 12121</strain>
    </source>
</reference>
<protein>
    <submittedName>
        <fullName evidence="2">FabA-like protein</fullName>
    </submittedName>
</protein>
<dbReference type="EMBL" id="SNVV01000022">
    <property type="protein sequence ID" value="TDN47109.1"/>
    <property type="molecule type" value="Genomic_DNA"/>
</dbReference>
<dbReference type="Proteomes" id="UP000295129">
    <property type="component" value="Unassembled WGS sequence"/>
</dbReference>
<dbReference type="Pfam" id="PF22818">
    <property type="entry name" value="ApeI-like"/>
    <property type="match status" value="1"/>
</dbReference>